<keyword evidence="4 8" id="KW-0479">Metal-binding</keyword>
<dbReference type="InterPro" id="IPR036396">
    <property type="entry name" value="Cyt_P450_sf"/>
</dbReference>
<feature type="coiled-coil region" evidence="10">
    <location>
        <begin position="275"/>
        <end position="329"/>
    </location>
</feature>
<keyword evidence="7 9" id="KW-0503">Monooxygenase</keyword>
<feature type="transmembrane region" description="Helical" evidence="11">
    <location>
        <begin position="6"/>
        <end position="28"/>
    </location>
</feature>
<dbReference type="CDD" id="cd11058">
    <property type="entry name" value="CYP60B-like"/>
    <property type="match status" value="1"/>
</dbReference>
<dbReference type="AlphaFoldDB" id="A0A1G4AX63"/>
<dbReference type="InterPro" id="IPR050121">
    <property type="entry name" value="Cytochrome_P450_monoxygenase"/>
</dbReference>
<dbReference type="GO" id="GO:0005506">
    <property type="term" value="F:iron ion binding"/>
    <property type="evidence" value="ECO:0007669"/>
    <property type="project" value="InterPro"/>
</dbReference>
<keyword evidence="11" id="KW-1133">Transmembrane helix</keyword>
<dbReference type="SUPFAM" id="SSF48264">
    <property type="entry name" value="Cytochrome P450"/>
    <property type="match status" value="1"/>
</dbReference>
<dbReference type="PANTHER" id="PTHR24305:SF230">
    <property type="entry name" value="P450, PUTATIVE (EUROFUNG)-RELATED"/>
    <property type="match status" value="1"/>
</dbReference>
<evidence type="ECO:0000256" key="4">
    <source>
        <dbReference type="ARBA" id="ARBA00022723"/>
    </source>
</evidence>
<name>A0A1G4AX63_9PEZI</name>
<keyword evidence="6 8" id="KW-0408">Iron</keyword>
<evidence type="ECO:0000256" key="6">
    <source>
        <dbReference type="ARBA" id="ARBA00023004"/>
    </source>
</evidence>
<dbReference type="InterPro" id="IPR001128">
    <property type="entry name" value="Cyt_P450"/>
</dbReference>
<evidence type="ECO:0000256" key="3">
    <source>
        <dbReference type="ARBA" id="ARBA00022617"/>
    </source>
</evidence>
<gene>
    <name evidence="12" type="ORF">CORC01_10976</name>
</gene>
<reference evidence="12 13" key="1">
    <citation type="submission" date="2016-09" db="EMBL/GenBank/DDBJ databases">
        <authorList>
            <person name="Capua I."/>
            <person name="De Benedictis P."/>
            <person name="Joannis T."/>
            <person name="Lombin L.H."/>
            <person name="Cattoli G."/>
        </authorList>
    </citation>
    <scope>NUCLEOTIDE SEQUENCE [LARGE SCALE GENOMIC DNA]</scope>
    <source>
        <strain evidence="12 13">IMI 309357</strain>
    </source>
</reference>
<dbReference type="InterPro" id="IPR002401">
    <property type="entry name" value="Cyt_P450_E_grp-I"/>
</dbReference>
<evidence type="ECO:0000256" key="2">
    <source>
        <dbReference type="ARBA" id="ARBA00010617"/>
    </source>
</evidence>
<dbReference type="PROSITE" id="PS00086">
    <property type="entry name" value="CYTOCHROME_P450"/>
    <property type="match status" value="1"/>
</dbReference>
<comment type="caution">
    <text evidence="12">The sequence shown here is derived from an EMBL/GenBank/DDBJ whole genome shotgun (WGS) entry which is preliminary data.</text>
</comment>
<keyword evidence="11" id="KW-0812">Transmembrane</keyword>
<dbReference type="PRINTS" id="PR00385">
    <property type="entry name" value="P450"/>
</dbReference>
<evidence type="ECO:0000256" key="7">
    <source>
        <dbReference type="ARBA" id="ARBA00023033"/>
    </source>
</evidence>
<dbReference type="RefSeq" id="XP_022470913.1">
    <property type="nucleotide sequence ID" value="XM_022622603.1"/>
</dbReference>
<protein>
    <submittedName>
        <fullName evidence="12">Cytochrome P450</fullName>
    </submittedName>
</protein>
<proteinExistence type="inferred from homology"/>
<evidence type="ECO:0000256" key="1">
    <source>
        <dbReference type="ARBA" id="ARBA00001971"/>
    </source>
</evidence>
<keyword evidence="13" id="KW-1185">Reference proteome</keyword>
<evidence type="ECO:0000256" key="5">
    <source>
        <dbReference type="ARBA" id="ARBA00023002"/>
    </source>
</evidence>
<dbReference type="Proteomes" id="UP000176998">
    <property type="component" value="Unassembled WGS sequence"/>
</dbReference>
<keyword evidence="10" id="KW-0175">Coiled coil</keyword>
<keyword evidence="5 9" id="KW-0560">Oxidoreductase</keyword>
<dbReference type="GO" id="GO:0016705">
    <property type="term" value="F:oxidoreductase activity, acting on paired donors, with incorporation or reduction of molecular oxygen"/>
    <property type="evidence" value="ECO:0007669"/>
    <property type="project" value="InterPro"/>
</dbReference>
<dbReference type="STRING" id="1209926.A0A1G4AX63"/>
<dbReference type="PRINTS" id="PR00463">
    <property type="entry name" value="EP450I"/>
</dbReference>
<evidence type="ECO:0000256" key="8">
    <source>
        <dbReference type="PIRSR" id="PIRSR602401-1"/>
    </source>
</evidence>
<evidence type="ECO:0000256" key="9">
    <source>
        <dbReference type="RuleBase" id="RU000461"/>
    </source>
</evidence>
<dbReference type="GeneID" id="34564113"/>
<dbReference type="Gene3D" id="1.10.630.10">
    <property type="entry name" value="Cytochrome P450"/>
    <property type="match status" value="1"/>
</dbReference>
<dbReference type="PANTHER" id="PTHR24305">
    <property type="entry name" value="CYTOCHROME P450"/>
    <property type="match status" value="1"/>
</dbReference>
<comment type="similarity">
    <text evidence="2 9">Belongs to the cytochrome P450 family.</text>
</comment>
<evidence type="ECO:0000313" key="13">
    <source>
        <dbReference type="Proteomes" id="UP000176998"/>
    </source>
</evidence>
<keyword evidence="11" id="KW-0472">Membrane</keyword>
<dbReference type="EMBL" id="MJBS01000113">
    <property type="protein sequence ID" value="OHE93749.1"/>
    <property type="molecule type" value="Genomic_DNA"/>
</dbReference>
<comment type="cofactor">
    <cofactor evidence="1 8">
        <name>heme</name>
        <dbReference type="ChEBI" id="CHEBI:30413"/>
    </cofactor>
</comment>
<organism evidence="12 13">
    <name type="scientific">Colletotrichum orchidophilum</name>
    <dbReference type="NCBI Taxonomy" id="1209926"/>
    <lineage>
        <taxon>Eukaryota</taxon>
        <taxon>Fungi</taxon>
        <taxon>Dikarya</taxon>
        <taxon>Ascomycota</taxon>
        <taxon>Pezizomycotina</taxon>
        <taxon>Sordariomycetes</taxon>
        <taxon>Hypocreomycetidae</taxon>
        <taxon>Glomerellales</taxon>
        <taxon>Glomerellaceae</taxon>
        <taxon>Colletotrichum</taxon>
    </lineage>
</organism>
<dbReference type="GO" id="GO:0020037">
    <property type="term" value="F:heme binding"/>
    <property type="evidence" value="ECO:0007669"/>
    <property type="project" value="InterPro"/>
</dbReference>
<sequence length="533" mass="60795">MAIFNIITKALCLGFVFTTLYIVSYIIYNLFFHPLRRFPGPILMRATRATACYRLWRGTLSFDMLDIHKRYGDVVRIAPDELAYADPAAWKEIMGHRVGGIVNGARAPLEFEKTDTFYLPVANLPRDIITALGPEHAMLRRSLSYGFSDRSLREQQPVILKYVDMFIAKLREIAEAPSRESYRDEVGEDASSVADVREKGPELAGPVNLALWYNYCTFDIIGDLAFGEPFGCLEEGDLHPWVRTIFQMIRLGVALQTANHFSVLRRFITVVMSTKAMRERKLQHLNMTMDKLKRRIALAEREGPRADLMEGLLKKKDAWNLSLRQLESNASMVILAGSETTATLLSGVTYLLLRNSEKMEKLVREVRTTFKKEEDIDLTSVNKLAYMLACLDEALRVYPPVPTGLPRTVPEGGATIRGEFVPEKTIVAVHQWAMYHNEANFKNPSLFHPERALGDPEYASDRREAFQPFHIGPRNCLGRNLAYAEMRIVLARLLWNFDLVLAEDSRAWMETQKIYTLWEKGPLNVYLKPAVGH</sequence>
<feature type="binding site" description="axial binding residue" evidence="8">
    <location>
        <position position="476"/>
    </location>
    <ligand>
        <name>heme</name>
        <dbReference type="ChEBI" id="CHEBI:30413"/>
    </ligand>
    <ligandPart>
        <name>Fe</name>
        <dbReference type="ChEBI" id="CHEBI:18248"/>
    </ligandPart>
</feature>
<accession>A0A1G4AX63</accession>
<dbReference type="Pfam" id="PF00067">
    <property type="entry name" value="p450"/>
    <property type="match status" value="1"/>
</dbReference>
<dbReference type="OrthoDB" id="1470350at2759"/>
<dbReference type="GO" id="GO:0004497">
    <property type="term" value="F:monooxygenase activity"/>
    <property type="evidence" value="ECO:0007669"/>
    <property type="project" value="UniProtKB-KW"/>
</dbReference>
<evidence type="ECO:0000313" key="12">
    <source>
        <dbReference type="EMBL" id="OHE93749.1"/>
    </source>
</evidence>
<evidence type="ECO:0000256" key="10">
    <source>
        <dbReference type="SAM" id="Coils"/>
    </source>
</evidence>
<evidence type="ECO:0000256" key="11">
    <source>
        <dbReference type="SAM" id="Phobius"/>
    </source>
</evidence>
<keyword evidence="3 8" id="KW-0349">Heme</keyword>
<dbReference type="InterPro" id="IPR017972">
    <property type="entry name" value="Cyt_P450_CS"/>
</dbReference>